<dbReference type="AlphaFoldDB" id="A0AAE1CHE6"/>
<dbReference type="InterPro" id="IPR016181">
    <property type="entry name" value="Acyl_CoA_acyltransferase"/>
</dbReference>
<evidence type="ECO:0000259" key="2">
    <source>
        <dbReference type="PROSITE" id="PS51186"/>
    </source>
</evidence>
<keyword evidence="4" id="KW-1185">Reference proteome</keyword>
<accession>A0AAE1CHE6</accession>
<dbReference type="Pfam" id="PF00583">
    <property type="entry name" value="Acetyltransf_1"/>
    <property type="match status" value="1"/>
</dbReference>
<dbReference type="SUPFAM" id="SSF55729">
    <property type="entry name" value="Acyl-CoA N-acyltransferases (Nat)"/>
    <property type="match status" value="1"/>
</dbReference>
<dbReference type="EMBL" id="JAULSO010000001">
    <property type="protein sequence ID" value="KAK3694223.1"/>
    <property type="molecule type" value="Genomic_DNA"/>
</dbReference>
<dbReference type="InterPro" id="IPR052523">
    <property type="entry name" value="Trichothecene_AcTrans"/>
</dbReference>
<dbReference type="Gene3D" id="3.40.630.30">
    <property type="match status" value="1"/>
</dbReference>
<gene>
    <name evidence="3" type="ORF">B0T22DRAFT_487777</name>
</gene>
<dbReference type="InterPro" id="IPR000182">
    <property type="entry name" value="GNAT_dom"/>
</dbReference>
<protein>
    <submittedName>
        <fullName evidence="3">Acyl-CoA N-acyltransferase</fullName>
    </submittedName>
</protein>
<evidence type="ECO:0000313" key="3">
    <source>
        <dbReference type="EMBL" id="KAK3694223.1"/>
    </source>
</evidence>
<organism evidence="3 4">
    <name type="scientific">Podospora appendiculata</name>
    <dbReference type="NCBI Taxonomy" id="314037"/>
    <lineage>
        <taxon>Eukaryota</taxon>
        <taxon>Fungi</taxon>
        <taxon>Dikarya</taxon>
        <taxon>Ascomycota</taxon>
        <taxon>Pezizomycotina</taxon>
        <taxon>Sordariomycetes</taxon>
        <taxon>Sordariomycetidae</taxon>
        <taxon>Sordariales</taxon>
        <taxon>Podosporaceae</taxon>
        <taxon>Podospora</taxon>
    </lineage>
</organism>
<dbReference type="PANTHER" id="PTHR42791:SF1">
    <property type="entry name" value="N-ACETYLTRANSFERASE DOMAIN-CONTAINING PROTEIN"/>
    <property type="match status" value="1"/>
</dbReference>
<dbReference type="PANTHER" id="PTHR42791">
    <property type="entry name" value="GNAT FAMILY ACETYLTRANSFERASE"/>
    <property type="match status" value="1"/>
</dbReference>
<feature type="compositionally biased region" description="Polar residues" evidence="1">
    <location>
        <begin position="287"/>
        <end position="297"/>
    </location>
</feature>
<evidence type="ECO:0000256" key="1">
    <source>
        <dbReference type="SAM" id="MobiDB-lite"/>
    </source>
</evidence>
<sequence length="326" mass="36812">MTAQQDIRLRLADDGDVDRLIDIHYACFHQDPVTRYVWRDVVDSETDYKSVMRYYNFRQYFRSESHIIMVAERSTAGTDRRQVVGYCIWEWATNPDFGDGISQQATNSPRLDAARKVIYDNSRREDFSSRPGWWSVEEIAVDPRSQRLGIARTLLEWGFKIVDDRNWMTAVVSSPAATRLYEKTGFHYHDGSQPAARREIKARGEPDSCNVFIMEREPRPVNFPIVAQMPQARPPARYPSPGQGGPSGKERQAPPRGPPGQSRGTLPGTSNYMGGTMSRPYPGGISGSRTGLPQNYRVSGAGMASSSKGPSTHRMNSWDNLGRRFQ</sequence>
<proteinExistence type="predicted"/>
<name>A0AAE1CHE6_9PEZI</name>
<dbReference type="GO" id="GO:0016747">
    <property type="term" value="F:acyltransferase activity, transferring groups other than amino-acyl groups"/>
    <property type="evidence" value="ECO:0007669"/>
    <property type="project" value="InterPro"/>
</dbReference>
<dbReference type="CDD" id="cd04301">
    <property type="entry name" value="NAT_SF"/>
    <property type="match status" value="1"/>
</dbReference>
<evidence type="ECO:0000313" key="4">
    <source>
        <dbReference type="Proteomes" id="UP001270362"/>
    </source>
</evidence>
<feature type="domain" description="N-acetyltransferase" evidence="2">
    <location>
        <begin position="7"/>
        <end position="219"/>
    </location>
</feature>
<feature type="compositionally biased region" description="Polar residues" evidence="1">
    <location>
        <begin position="304"/>
        <end position="319"/>
    </location>
</feature>
<reference evidence="3" key="1">
    <citation type="journal article" date="2023" name="Mol. Phylogenet. Evol.">
        <title>Genome-scale phylogeny and comparative genomics of the fungal order Sordariales.</title>
        <authorList>
            <person name="Hensen N."/>
            <person name="Bonometti L."/>
            <person name="Westerberg I."/>
            <person name="Brannstrom I.O."/>
            <person name="Guillou S."/>
            <person name="Cros-Aarteil S."/>
            <person name="Calhoun S."/>
            <person name="Haridas S."/>
            <person name="Kuo A."/>
            <person name="Mondo S."/>
            <person name="Pangilinan J."/>
            <person name="Riley R."/>
            <person name="LaButti K."/>
            <person name="Andreopoulos B."/>
            <person name="Lipzen A."/>
            <person name="Chen C."/>
            <person name="Yan M."/>
            <person name="Daum C."/>
            <person name="Ng V."/>
            <person name="Clum A."/>
            <person name="Steindorff A."/>
            <person name="Ohm R.A."/>
            <person name="Martin F."/>
            <person name="Silar P."/>
            <person name="Natvig D.O."/>
            <person name="Lalanne C."/>
            <person name="Gautier V."/>
            <person name="Ament-Velasquez S.L."/>
            <person name="Kruys A."/>
            <person name="Hutchinson M.I."/>
            <person name="Powell A.J."/>
            <person name="Barry K."/>
            <person name="Miller A.N."/>
            <person name="Grigoriev I.V."/>
            <person name="Debuchy R."/>
            <person name="Gladieux P."/>
            <person name="Hiltunen Thoren M."/>
            <person name="Johannesson H."/>
        </authorList>
    </citation>
    <scope>NUCLEOTIDE SEQUENCE</scope>
    <source>
        <strain evidence="3">CBS 314.62</strain>
    </source>
</reference>
<feature type="region of interest" description="Disordered" evidence="1">
    <location>
        <begin position="232"/>
        <end position="326"/>
    </location>
</feature>
<comment type="caution">
    <text evidence="3">The sequence shown here is derived from an EMBL/GenBank/DDBJ whole genome shotgun (WGS) entry which is preliminary data.</text>
</comment>
<dbReference type="Proteomes" id="UP001270362">
    <property type="component" value="Unassembled WGS sequence"/>
</dbReference>
<dbReference type="PROSITE" id="PS51186">
    <property type="entry name" value="GNAT"/>
    <property type="match status" value="1"/>
</dbReference>
<reference evidence="3" key="2">
    <citation type="submission" date="2023-06" db="EMBL/GenBank/DDBJ databases">
        <authorList>
            <consortium name="Lawrence Berkeley National Laboratory"/>
            <person name="Haridas S."/>
            <person name="Hensen N."/>
            <person name="Bonometti L."/>
            <person name="Westerberg I."/>
            <person name="Brannstrom I.O."/>
            <person name="Guillou S."/>
            <person name="Cros-Aarteil S."/>
            <person name="Calhoun S."/>
            <person name="Kuo A."/>
            <person name="Mondo S."/>
            <person name="Pangilinan J."/>
            <person name="Riley R."/>
            <person name="Labutti K."/>
            <person name="Andreopoulos B."/>
            <person name="Lipzen A."/>
            <person name="Chen C."/>
            <person name="Yanf M."/>
            <person name="Daum C."/>
            <person name="Ng V."/>
            <person name="Clum A."/>
            <person name="Steindorff A."/>
            <person name="Ohm R."/>
            <person name="Martin F."/>
            <person name="Silar P."/>
            <person name="Natvig D."/>
            <person name="Lalanne C."/>
            <person name="Gautier V."/>
            <person name="Ament-Velasquez S.L."/>
            <person name="Kruys A."/>
            <person name="Hutchinson M.I."/>
            <person name="Powell A.J."/>
            <person name="Barry K."/>
            <person name="Miller A.N."/>
            <person name="Grigoriev I.V."/>
            <person name="Debuchy R."/>
            <person name="Gladieux P."/>
            <person name="Thoren M.H."/>
            <person name="Johannesson H."/>
        </authorList>
    </citation>
    <scope>NUCLEOTIDE SEQUENCE</scope>
    <source>
        <strain evidence="3">CBS 314.62</strain>
    </source>
</reference>
<feature type="compositionally biased region" description="Polar residues" evidence="1">
    <location>
        <begin position="262"/>
        <end position="273"/>
    </location>
</feature>